<reference evidence="17 18" key="1">
    <citation type="submission" date="2016-10" db="EMBL/GenBank/DDBJ databases">
        <authorList>
            <person name="de Groot N.N."/>
        </authorList>
    </citation>
    <scope>NUCLEOTIDE SEQUENCE [LARGE SCALE GENOMIC DNA]</scope>
    <source>
        <strain evidence="17 18">LMG 27941</strain>
    </source>
</reference>
<dbReference type="InterPro" id="IPR001020">
    <property type="entry name" value="PTS_HPr_His_P_site"/>
</dbReference>
<dbReference type="PROSITE" id="PS00371">
    <property type="entry name" value="PTS_EIIA_TYPE_1_HIS"/>
    <property type="match status" value="1"/>
</dbReference>
<dbReference type="PROSITE" id="PS51093">
    <property type="entry name" value="PTS_EIIA_TYPE_1"/>
    <property type="match status" value="1"/>
</dbReference>
<dbReference type="Pfam" id="PF00358">
    <property type="entry name" value="PTS_EIIA_1"/>
    <property type="match status" value="1"/>
</dbReference>
<keyword evidence="12" id="KW-0418">Kinase</keyword>
<keyword evidence="8" id="KW-0762">Sugar transport</keyword>
<evidence type="ECO:0000256" key="10">
    <source>
        <dbReference type="ARBA" id="ARBA00022683"/>
    </source>
</evidence>
<dbReference type="Pfam" id="PF05524">
    <property type="entry name" value="PEP-utilisers_N"/>
    <property type="match status" value="1"/>
</dbReference>
<dbReference type="InterPro" id="IPR000032">
    <property type="entry name" value="HPr-like"/>
</dbReference>
<dbReference type="Gene3D" id="3.30.1340.10">
    <property type="entry name" value="HPr-like"/>
    <property type="match status" value="1"/>
</dbReference>
<evidence type="ECO:0000256" key="8">
    <source>
        <dbReference type="ARBA" id="ARBA00022597"/>
    </source>
</evidence>
<reference evidence="16 19" key="2">
    <citation type="submission" date="2024-01" db="EMBL/GenBank/DDBJ databases">
        <title>Unpublished Manusciprt.</title>
        <authorList>
            <person name="Duman M."/>
            <person name="Valdes E.G."/>
            <person name="Ajmi N."/>
            <person name="Altun S."/>
            <person name="Saticioglu I.B."/>
        </authorList>
    </citation>
    <scope>NUCLEOTIDE SEQUENCE [LARGE SCALE GENOMIC DNA]</scope>
    <source>
        <strain evidence="16 19">139P</strain>
    </source>
</reference>
<evidence type="ECO:0000313" key="17">
    <source>
        <dbReference type="EMBL" id="SER31645.1"/>
    </source>
</evidence>
<evidence type="ECO:0000256" key="1">
    <source>
        <dbReference type="ARBA" id="ARBA00000683"/>
    </source>
</evidence>
<dbReference type="InterPro" id="IPR006318">
    <property type="entry name" value="PTS_EI-like"/>
</dbReference>
<dbReference type="InterPro" id="IPR008279">
    <property type="entry name" value="PEP-util_enz_mobile_dom"/>
</dbReference>
<dbReference type="Gene3D" id="1.10.274.10">
    <property type="entry name" value="PtsI, HPr-binding domain"/>
    <property type="match status" value="1"/>
</dbReference>
<evidence type="ECO:0000256" key="5">
    <source>
        <dbReference type="ARBA" id="ARBA00012232"/>
    </source>
</evidence>
<dbReference type="SUPFAM" id="SSF51621">
    <property type="entry name" value="Phosphoenolpyruvate/pyruvate domain"/>
    <property type="match status" value="1"/>
</dbReference>
<dbReference type="Proteomes" id="UP001329505">
    <property type="component" value="Unassembled WGS sequence"/>
</dbReference>
<keyword evidence="19" id="KW-1185">Reference proteome</keyword>
<dbReference type="GeneID" id="93679550"/>
<dbReference type="NCBIfam" id="TIGR01003">
    <property type="entry name" value="PTS_HPr_family"/>
    <property type="match status" value="1"/>
</dbReference>
<evidence type="ECO:0000313" key="18">
    <source>
        <dbReference type="Proteomes" id="UP000199221"/>
    </source>
</evidence>
<dbReference type="SUPFAM" id="SSF55594">
    <property type="entry name" value="HPr-like"/>
    <property type="match status" value="1"/>
</dbReference>
<dbReference type="PRINTS" id="PR01736">
    <property type="entry name" value="PHPHTRNFRASE"/>
</dbReference>
<dbReference type="GO" id="GO:0009401">
    <property type="term" value="P:phosphoenolpyruvate-dependent sugar phosphotransferase system"/>
    <property type="evidence" value="ECO:0007669"/>
    <property type="project" value="UniProtKB-KW"/>
</dbReference>
<dbReference type="Pfam" id="PF00391">
    <property type="entry name" value="PEP-utilizers"/>
    <property type="match status" value="1"/>
</dbReference>
<dbReference type="Pfam" id="PF00381">
    <property type="entry name" value="PTS-HPr"/>
    <property type="match status" value="1"/>
</dbReference>
<dbReference type="InterPro" id="IPR050499">
    <property type="entry name" value="PEP-utilizing_PTS_enzyme"/>
</dbReference>
<dbReference type="GO" id="GO:0005737">
    <property type="term" value="C:cytoplasm"/>
    <property type="evidence" value="ECO:0007669"/>
    <property type="project" value="UniProtKB-SubCell"/>
</dbReference>
<comment type="cofactor">
    <cofactor evidence="2">
        <name>Mg(2+)</name>
        <dbReference type="ChEBI" id="CHEBI:18420"/>
    </cofactor>
</comment>
<dbReference type="Gene3D" id="3.50.30.10">
    <property type="entry name" value="Phosphohistidine domain"/>
    <property type="match status" value="1"/>
</dbReference>
<dbReference type="SUPFAM" id="SSF47831">
    <property type="entry name" value="Enzyme I of the PEP:sugar phosphotransferase system HPr-binding (sub)domain"/>
    <property type="match status" value="1"/>
</dbReference>
<dbReference type="GO" id="GO:0008965">
    <property type="term" value="F:phosphoenolpyruvate-protein phosphotransferase activity"/>
    <property type="evidence" value="ECO:0007669"/>
    <property type="project" value="UniProtKB-EC"/>
</dbReference>
<dbReference type="InterPro" id="IPR015813">
    <property type="entry name" value="Pyrv/PenolPyrv_kinase-like_dom"/>
</dbReference>
<accession>A0A1H9N7L1</accession>
<keyword evidence="11" id="KW-0479">Metal-binding</keyword>
<dbReference type="RefSeq" id="WP_094011675.1">
    <property type="nucleotide sequence ID" value="NZ_CP128543.1"/>
</dbReference>
<dbReference type="PROSITE" id="PS00742">
    <property type="entry name" value="PEP_ENZYMES_2"/>
    <property type="match status" value="1"/>
</dbReference>
<dbReference type="InterPro" id="IPR040442">
    <property type="entry name" value="Pyrv_kinase-like_dom_sf"/>
</dbReference>
<comment type="subcellular location">
    <subcellularLocation>
        <location evidence="3">Cytoplasm</location>
    </subcellularLocation>
</comment>
<evidence type="ECO:0000259" key="14">
    <source>
        <dbReference type="PROSITE" id="PS51093"/>
    </source>
</evidence>
<dbReference type="NCBIfam" id="TIGR00830">
    <property type="entry name" value="PTBA"/>
    <property type="match status" value="1"/>
</dbReference>
<dbReference type="Gene3D" id="2.70.70.10">
    <property type="entry name" value="Glucose Permease (Domain IIA)"/>
    <property type="match status" value="1"/>
</dbReference>
<dbReference type="Gene3D" id="3.20.20.60">
    <property type="entry name" value="Phosphoenolpyruvate-binding domains"/>
    <property type="match status" value="1"/>
</dbReference>
<proteinExistence type="inferred from homology"/>
<dbReference type="Proteomes" id="UP000199221">
    <property type="component" value="Unassembled WGS sequence"/>
</dbReference>
<evidence type="ECO:0000256" key="9">
    <source>
        <dbReference type="ARBA" id="ARBA00022679"/>
    </source>
</evidence>
<dbReference type="GO" id="GO:0046872">
    <property type="term" value="F:metal ion binding"/>
    <property type="evidence" value="ECO:0007669"/>
    <property type="project" value="UniProtKB-KW"/>
</dbReference>
<dbReference type="GO" id="GO:0016301">
    <property type="term" value="F:kinase activity"/>
    <property type="evidence" value="ECO:0007669"/>
    <property type="project" value="UniProtKB-KW"/>
</dbReference>
<evidence type="ECO:0000256" key="12">
    <source>
        <dbReference type="ARBA" id="ARBA00022777"/>
    </source>
</evidence>
<dbReference type="InterPro" id="IPR023151">
    <property type="entry name" value="PEP_util_CS"/>
</dbReference>
<dbReference type="PRINTS" id="PR00107">
    <property type="entry name" value="PHOSPHOCPHPR"/>
</dbReference>
<dbReference type="PANTHER" id="PTHR46244:SF6">
    <property type="entry name" value="PHOSPHOENOLPYRUVATE-PROTEIN PHOSPHOTRANSFERASE"/>
    <property type="match status" value="1"/>
</dbReference>
<dbReference type="InterPro" id="IPR001127">
    <property type="entry name" value="PTS_EIIA_1_perm"/>
</dbReference>
<dbReference type="InterPro" id="IPR000121">
    <property type="entry name" value="PEP_util_C"/>
</dbReference>
<dbReference type="AlphaFoldDB" id="A0A1H9N7L1"/>
<evidence type="ECO:0000256" key="3">
    <source>
        <dbReference type="ARBA" id="ARBA00004496"/>
    </source>
</evidence>
<feature type="domain" description="HPr" evidence="15">
    <location>
        <begin position="168"/>
        <end position="256"/>
    </location>
</feature>
<evidence type="ECO:0000256" key="6">
    <source>
        <dbReference type="ARBA" id="ARBA00022448"/>
    </source>
</evidence>
<dbReference type="InterPro" id="IPR002114">
    <property type="entry name" value="PTS_HPr_Ser_P_site"/>
</dbReference>
<sequence length="847" mass="89164">MPDNNKIILHAPLAGPLVPLEQVPDPVFSSATLGDGVAIDPLNDVLHAPCAGEVVQLARTGHALTLRAANGAEILLHIGVDTVQLQGRGFSPLVALGDQVRQGQPLVRFDMDLVAQHCVSLVTVMLISNGPGFGLRRLEAGTAQLGAALLEVEATGHEAQARPVSDESARGHARVAHHGGLHARPAALLRQTAQGFQSHAVLRFAEREADLDSLVAVMGLGVGEGAEVELICTGPDSQAALLALTAAVQTASVGERHAAHAPTSTAMPKPAAGPGMLTGVCAAPGLAQGPLARLDGVSLPPDNGDNDPAAQHQALNSALAEVRHAIDRDWRHLPRGQEDAAAILEAHLALLDDPALLGDARQHIANGVAASHAWSRAIDAQCQILRSLGNPLLAERANDLYDLQQRVLRALLGETRQLRLPPSAIVVAHELTPSDLLLLARHEVAGLCMAAGGATSHVAILARARGLPCLVAVGEALLELPAGTPLVLDADQGRLETEADAQRLAEVQRHVQQRHETRQRQRAAAQQSARTRDGQVIEVAANVASAEEAAEALAQGADGIGLLRSEFLFIDRPTAPDEAEQRSAYQAVLDAMAERPVIIRTIDVGGDKQLDYLPLPAEANPVLGLRGIRLGQVRPELLDQQLRALLQVSPQQRCRIMLPMVTEVDELIAIRQRLDRLAGELGIGQRAELGVMIEVPAAALLAERLAEHADFFSIGTNDLSQYTLAMDRDHAGLAARVDALHPALLRLIELTCQGAAKHGRWVGVCGALASDPLATPVLIGLGVAELSVSAPQIGEIKAQVRQLDAAACRRFSQGLLGLSSAAAVRQACRDFTAQSHAQPAAAAALQQ</sequence>
<dbReference type="EMBL" id="JAZDQQ010000018">
    <property type="protein sequence ID" value="MEE1882388.1"/>
    <property type="molecule type" value="Genomic_DNA"/>
</dbReference>
<evidence type="ECO:0000256" key="13">
    <source>
        <dbReference type="ARBA" id="ARBA00022842"/>
    </source>
</evidence>
<dbReference type="InterPro" id="IPR036618">
    <property type="entry name" value="PtsI_HPr-bd_sf"/>
</dbReference>
<comment type="catalytic activity">
    <reaction evidence="1">
        <text>L-histidyl-[protein] + phosphoenolpyruvate = N(pros)-phospho-L-histidyl-[protein] + pyruvate</text>
        <dbReference type="Rhea" id="RHEA:23880"/>
        <dbReference type="Rhea" id="RHEA-COMP:9745"/>
        <dbReference type="Rhea" id="RHEA-COMP:9746"/>
        <dbReference type="ChEBI" id="CHEBI:15361"/>
        <dbReference type="ChEBI" id="CHEBI:29979"/>
        <dbReference type="ChEBI" id="CHEBI:58702"/>
        <dbReference type="ChEBI" id="CHEBI:64837"/>
        <dbReference type="EC" id="2.7.3.9"/>
    </reaction>
</comment>
<gene>
    <name evidence="16" type="primary">ptsP</name>
    <name evidence="17" type="ORF">SAMN05216230_10781</name>
    <name evidence="16" type="ORF">V0R55_19655</name>
</gene>
<evidence type="ECO:0000256" key="2">
    <source>
        <dbReference type="ARBA" id="ARBA00001946"/>
    </source>
</evidence>
<dbReference type="CDD" id="cd00367">
    <property type="entry name" value="PTS-HPr_like"/>
    <property type="match status" value="1"/>
</dbReference>
<dbReference type="PANTHER" id="PTHR46244">
    <property type="entry name" value="PHOSPHOENOLPYRUVATE-PROTEIN PHOSPHOTRANSFERASE"/>
    <property type="match status" value="1"/>
</dbReference>
<dbReference type="InterPro" id="IPR008731">
    <property type="entry name" value="PTS_EIN"/>
</dbReference>
<comment type="similarity">
    <text evidence="4">Belongs to the PEP-utilizing enzyme family.</text>
</comment>
<dbReference type="SUPFAM" id="SSF52009">
    <property type="entry name" value="Phosphohistidine domain"/>
    <property type="match status" value="1"/>
</dbReference>
<dbReference type="NCBIfam" id="TIGR01417">
    <property type="entry name" value="PTS_I_fam"/>
    <property type="match status" value="1"/>
</dbReference>
<keyword evidence="9 16" id="KW-0808">Transferase</keyword>
<evidence type="ECO:0000256" key="11">
    <source>
        <dbReference type="ARBA" id="ARBA00022723"/>
    </source>
</evidence>
<evidence type="ECO:0000256" key="7">
    <source>
        <dbReference type="ARBA" id="ARBA00022490"/>
    </source>
</evidence>
<dbReference type="PROSITE" id="PS51350">
    <property type="entry name" value="PTS_HPR_DOM"/>
    <property type="match status" value="1"/>
</dbReference>
<evidence type="ECO:0000259" key="15">
    <source>
        <dbReference type="PROSITE" id="PS51350"/>
    </source>
</evidence>
<dbReference type="SUPFAM" id="SSF51261">
    <property type="entry name" value="Duplicated hybrid motif"/>
    <property type="match status" value="1"/>
</dbReference>
<keyword evidence="7" id="KW-0963">Cytoplasm</keyword>
<name>A0A1H9N7L1_9PSED</name>
<dbReference type="InterPro" id="IPR035895">
    <property type="entry name" value="HPr-like_sf"/>
</dbReference>
<dbReference type="InterPro" id="IPR011055">
    <property type="entry name" value="Dup_hybrid_motif"/>
</dbReference>
<evidence type="ECO:0000313" key="16">
    <source>
        <dbReference type="EMBL" id="MEE1882388.1"/>
    </source>
</evidence>
<keyword evidence="10" id="KW-0598">Phosphotransferase system</keyword>
<dbReference type="FunFam" id="2.70.70.10:FF:000001">
    <property type="entry name" value="PTS system glucose-specific IIA component"/>
    <property type="match status" value="1"/>
</dbReference>
<feature type="domain" description="PTS EIIA type-1" evidence="14">
    <location>
        <begin position="25"/>
        <end position="129"/>
    </location>
</feature>
<evidence type="ECO:0000313" key="19">
    <source>
        <dbReference type="Proteomes" id="UP001329505"/>
    </source>
</evidence>
<keyword evidence="13" id="KW-0460">Magnesium</keyword>
<protein>
    <recommendedName>
        <fullName evidence="5">phosphoenolpyruvate--protein phosphotransferase</fullName>
        <ecNumber evidence="5">2.7.3.9</ecNumber>
    </recommendedName>
</protein>
<dbReference type="PROSITE" id="PS00369">
    <property type="entry name" value="PTS_HPR_HIS"/>
    <property type="match status" value="1"/>
</dbReference>
<dbReference type="EMBL" id="FOEQ01000007">
    <property type="protein sequence ID" value="SER31645.1"/>
    <property type="molecule type" value="Genomic_DNA"/>
</dbReference>
<dbReference type="Pfam" id="PF02896">
    <property type="entry name" value="PEP-utilizers_C"/>
    <property type="match status" value="1"/>
</dbReference>
<dbReference type="PROSITE" id="PS00589">
    <property type="entry name" value="PTS_HPR_SER"/>
    <property type="match status" value="1"/>
</dbReference>
<dbReference type="EC" id="2.7.3.9" evidence="5"/>
<organism evidence="17 18">
    <name type="scientific">Pseudomonas soli</name>
    <dbReference type="NCBI Taxonomy" id="1306993"/>
    <lineage>
        <taxon>Bacteria</taxon>
        <taxon>Pseudomonadati</taxon>
        <taxon>Pseudomonadota</taxon>
        <taxon>Gammaproteobacteria</taxon>
        <taxon>Pseudomonadales</taxon>
        <taxon>Pseudomonadaceae</taxon>
        <taxon>Pseudomonas</taxon>
    </lineage>
</organism>
<dbReference type="InterPro" id="IPR036637">
    <property type="entry name" value="Phosphohistidine_dom_sf"/>
</dbReference>
<evidence type="ECO:0000256" key="4">
    <source>
        <dbReference type="ARBA" id="ARBA00007837"/>
    </source>
</evidence>
<keyword evidence="6" id="KW-0813">Transport</keyword>